<dbReference type="EC" id="2.7.10.1" evidence="4"/>
<proteinExistence type="inferred from homology"/>
<keyword evidence="9 19" id="KW-0732">Signal</keyword>
<dbReference type="InterPro" id="IPR008427">
    <property type="entry name" value="Extracellular_membr_CFEM_dom"/>
</dbReference>
<evidence type="ECO:0000313" key="21">
    <source>
        <dbReference type="EMBL" id="KAG4412778.1"/>
    </source>
</evidence>
<feature type="signal peptide" evidence="19">
    <location>
        <begin position="1"/>
        <end position="23"/>
    </location>
</feature>
<dbReference type="GO" id="GO:0046872">
    <property type="term" value="F:metal ion binding"/>
    <property type="evidence" value="ECO:0007669"/>
    <property type="project" value="UniProtKB-UniRule"/>
</dbReference>
<dbReference type="GO" id="GO:0098552">
    <property type="term" value="C:side of membrane"/>
    <property type="evidence" value="ECO:0007669"/>
    <property type="project" value="UniProtKB-KW"/>
</dbReference>
<evidence type="ECO:0000256" key="12">
    <source>
        <dbReference type="ARBA" id="ARBA00022840"/>
    </source>
</evidence>
<dbReference type="CDD" id="cd12087">
    <property type="entry name" value="TM_EGFR-like"/>
    <property type="match status" value="1"/>
</dbReference>
<reference evidence="21" key="1">
    <citation type="submission" date="2021-02" db="EMBL/GenBank/DDBJ databases">
        <title>Genome sequence Cadophora malorum strain M34.</title>
        <authorList>
            <person name="Stefanovic E."/>
            <person name="Vu D."/>
            <person name="Scully C."/>
            <person name="Dijksterhuis J."/>
            <person name="Roader J."/>
            <person name="Houbraken J."/>
        </authorList>
    </citation>
    <scope>NUCLEOTIDE SEQUENCE</scope>
    <source>
        <strain evidence="21">M34</strain>
    </source>
</reference>
<keyword evidence="10" id="KW-0547">Nucleotide-binding</keyword>
<evidence type="ECO:0000256" key="9">
    <source>
        <dbReference type="ARBA" id="ARBA00022729"/>
    </source>
</evidence>
<evidence type="ECO:0000256" key="4">
    <source>
        <dbReference type="ARBA" id="ARBA00011902"/>
    </source>
</evidence>
<feature type="compositionally biased region" description="Polar residues" evidence="17">
    <location>
        <begin position="284"/>
        <end position="304"/>
    </location>
</feature>
<keyword evidence="7" id="KW-0336">GPI-anchor</keyword>
<keyword evidence="11" id="KW-0418">Kinase</keyword>
<evidence type="ECO:0000256" key="6">
    <source>
        <dbReference type="ARBA" id="ARBA00022553"/>
    </source>
</evidence>
<evidence type="ECO:0000256" key="13">
    <source>
        <dbReference type="ARBA" id="ARBA00023137"/>
    </source>
</evidence>
<evidence type="ECO:0000256" key="14">
    <source>
        <dbReference type="ARBA" id="ARBA00023157"/>
    </source>
</evidence>
<accession>A0A8H7T5I8</accession>
<dbReference type="PROSITE" id="PS52012">
    <property type="entry name" value="CFEM"/>
    <property type="match status" value="1"/>
</dbReference>
<evidence type="ECO:0000256" key="3">
    <source>
        <dbReference type="ARBA" id="ARBA00010031"/>
    </source>
</evidence>
<evidence type="ECO:0000256" key="15">
    <source>
        <dbReference type="ARBA" id="ARBA00023288"/>
    </source>
</evidence>
<evidence type="ECO:0000256" key="7">
    <source>
        <dbReference type="ARBA" id="ARBA00022622"/>
    </source>
</evidence>
<evidence type="ECO:0000313" key="22">
    <source>
        <dbReference type="Proteomes" id="UP000664132"/>
    </source>
</evidence>
<feature type="region of interest" description="Disordered" evidence="17">
    <location>
        <begin position="112"/>
        <end position="230"/>
    </location>
</feature>
<keyword evidence="14 16" id="KW-1015">Disulfide bond</keyword>
<dbReference type="GO" id="GO:0004714">
    <property type="term" value="F:transmembrane receptor protein tyrosine kinase activity"/>
    <property type="evidence" value="ECO:0007669"/>
    <property type="project" value="UniProtKB-EC"/>
</dbReference>
<keyword evidence="18" id="KW-1133">Transmembrane helix</keyword>
<evidence type="ECO:0000256" key="1">
    <source>
        <dbReference type="ARBA" id="ARBA00004589"/>
    </source>
</evidence>
<evidence type="ECO:0000256" key="2">
    <source>
        <dbReference type="ARBA" id="ARBA00004613"/>
    </source>
</evidence>
<evidence type="ECO:0000256" key="17">
    <source>
        <dbReference type="SAM" id="MobiDB-lite"/>
    </source>
</evidence>
<keyword evidence="15" id="KW-0449">Lipoprotein</keyword>
<dbReference type="Pfam" id="PF21314">
    <property type="entry name" value="TM_ErbB1"/>
    <property type="match status" value="1"/>
</dbReference>
<evidence type="ECO:0000256" key="18">
    <source>
        <dbReference type="SAM" id="Phobius"/>
    </source>
</evidence>
<evidence type="ECO:0000256" key="11">
    <source>
        <dbReference type="ARBA" id="ARBA00022777"/>
    </source>
</evidence>
<keyword evidence="18" id="KW-0472">Membrane</keyword>
<gene>
    <name evidence="21" type="ORF">IFR04_014093</name>
</gene>
<dbReference type="OrthoDB" id="3767534at2759"/>
<organism evidence="21 22">
    <name type="scientific">Cadophora malorum</name>
    <dbReference type="NCBI Taxonomy" id="108018"/>
    <lineage>
        <taxon>Eukaryota</taxon>
        <taxon>Fungi</taxon>
        <taxon>Dikarya</taxon>
        <taxon>Ascomycota</taxon>
        <taxon>Pezizomycotina</taxon>
        <taxon>Leotiomycetes</taxon>
        <taxon>Helotiales</taxon>
        <taxon>Ploettnerulaceae</taxon>
        <taxon>Cadophora</taxon>
    </lineage>
</organism>
<dbReference type="Proteomes" id="UP000664132">
    <property type="component" value="Unassembled WGS sequence"/>
</dbReference>
<keyword evidence="16" id="KW-0479">Metal-binding</keyword>
<comment type="caution">
    <text evidence="16">Lacks conserved residue(s) required for the propagation of feature annotation.</text>
</comment>
<feature type="binding site" description="axial binding residue" evidence="16">
    <location>
        <position position="54"/>
    </location>
    <ligand>
        <name>heme</name>
        <dbReference type="ChEBI" id="CHEBI:30413"/>
    </ligand>
    <ligandPart>
        <name>Fe</name>
        <dbReference type="ChEBI" id="CHEBI:18248"/>
    </ligandPart>
</feature>
<dbReference type="GO" id="GO:0005576">
    <property type="term" value="C:extracellular region"/>
    <property type="evidence" value="ECO:0007669"/>
    <property type="project" value="UniProtKB-SubCell"/>
</dbReference>
<feature type="disulfide bond" evidence="16">
    <location>
        <begin position="50"/>
        <end position="57"/>
    </location>
</feature>
<feature type="transmembrane region" description="Helical" evidence="18">
    <location>
        <begin position="313"/>
        <end position="336"/>
    </location>
</feature>
<name>A0A8H7T5I8_9HELO</name>
<evidence type="ECO:0000256" key="8">
    <source>
        <dbReference type="ARBA" id="ARBA00022679"/>
    </source>
</evidence>
<protein>
    <recommendedName>
        <fullName evidence="4">receptor protein-tyrosine kinase</fullName>
        <ecNumber evidence="4">2.7.10.1</ecNumber>
    </recommendedName>
</protein>
<dbReference type="AlphaFoldDB" id="A0A8H7T5I8"/>
<feature type="domain" description="CFEM" evidence="20">
    <location>
        <begin position="8"/>
        <end position="130"/>
    </location>
</feature>
<keyword evidence="22" id="KW-1185">Reference proteome</keyword>
<evidence type="ECO:0000256" key="10">
    <source>
        <dbReference type="ARBA" id="ARBA00022741"/>
    </source>
</evidence>
<dbReference type="GO" id="GO:0005524">
    <property type="term" value="F:ATP binding"/>
    <property type="evidence" value="ECO:0007669"/>
    <property type="project" value="UniProtKB-KW"/>
</dbReference>
<feature type="region of interest" description="Disordered" evidence="17">
    <location>
        <begin position="281"/>
        <end position="304"/>
    </location>
</feature>
<dbReference type="EMBL" id="JAFJYH010000355">
    <property type="protein sequence ID" value="KAG4412778.1"/>
    <property type="molecule type" value="Genomic_DNA"/>
</dbReference>
<evidence type="ECO:0000256" key="5">
    <source>
        <dbReference type="ARBA" id="ARBA00022525"/>
    </source>
</evidence>
<keyword evidence="5" id="KW-0964">Secreted</keyword>
<evidence type="ECO:0000256" key="16">
    <source>
        <dbReference type="PROSITE-ProRule" id="PRU01356"/>
    </source>
</evidence>
<evidence type="ECO:0000256" key="19">
    <source>
        <dbReference type="SAM" id="SignalP"/>
    </source>
</evidence>
<comment type="subcellular location">
    <subcellularLocation>
        <location evidence="1">Membrane</location>
        <topology evidence="1">Lipid-anchor</topology>
        <topology evidence="1">GPI-anchor</topology>
    </subcellularLocation>
    <subcellularLocation>
        <location evidence="2">Secreted</location>
    </subcellularLocation>
</comment>
<feature type="chain" id="PRO_5034369824" description="receptor protein-tyrosine kinase" evidence="19">
    <location>
        <begin position="24"/>
        <end position="439"/>
    </location>
</feature>
<dbReference type="InterPro" id="IPR049328">
    <property type="entry name" value="TM_ErbB1"/>
</dbReference>
<comment type="caution">
    <text evidence="21">The sequence shown here is derived from an EMBL/GenBank/DDBJ whole genome shotgun (WGS) entry which is preliminary data.</text>
</comment>
<dbReference type="Gene3D" id="6.10.250.2930">
    <property type="match status" value="1"/>
</dbReference>
<dbReference type="InterPro" id="IPR044912">
    <property type="entry name" value="Egfr_JX_dom"/>
</dbReference>
<keyword evidence="8" id="KW-0808">Transferase</keyword>
<keyword evidence="16" id="KW-0408">Iron</keyword>
<feature type="compositionally biased region" description="Low complexity" evidence="17">
    <location>
        <begin position="112"/>
        <end position="134"/>
    </location>
</feature>
<keyword evidence="16" id="KW-0349">Heme</keyword>
<dbReference type="Pfam" id="PF05730">
    <property type="entry name" value="CFEM"/>
    <property type="match status" value="1"/>
</dbReference>
<keyword evidence="18" id="KW-0812">Transmembrane</keyword>
<evidence type="ECO:0000259" key="20">
    <source>
        <dbReference type="PROSITE" id="PS52012"/>
    </source>
</evidence>
<keyword evidence="12" id="KW-0067">ATP-binding</keyword>
<comment type="similarity">
    <text evidence="3">Belongs to the RBT5 family.</text>
</comment>
<keyword evidence="6" id="KW-0597">Phosphoprotein</keyword>
<feature type="compositionally biased region" description="Low complexity" evidence="17">
    <location>
        <begin position="169"/>
        <end position="230"/>
    </location>
</feature>
<keyword evidence="7" id="KW-0325">Glycoprotein</keyword>
<sequence>MFLSSRNDVILIVLTLLLQSAVSQRLQEKIDKLPECSNNCIALAAEAAGCAADDFACQCQKSDSIIGVVGSVLGSVTSQNKCLMSDCGVVSATSAQVLFRQICSLLKDTTTSSTSAAPTESTPAAAAPVAAPPETTTPPPVAEPSAEPTVDFTAPPADSTPTEQAPALTSTTTTPEPVVESTTSVPPTTSSIPVPAFTLPPQTTLPSTTSSPPPTTFSTLTPSTIPVTSSSTPAVQASVASTVSSVSSSTSTSTTSTIQAALMPSSTTAAPFIDQSETRLLPSVSPTGTSYQAEANQSTPTAQKMTTKRMSPAIIAAIVLGVLSFVILCTFVFVLFRRRQQSMKKKRAISTMTAMSRKSGEEITIYLDLGEEGRNYGGTGAAGKNRVTFRESNVGAGKKVERAKSIPLNVPPSLPMVETGRGFNFRFNLRGGLSSHPNP</sequence>
<keyword evidence="13" id="KW-0829">Tyrosine-protein kinase</keyword>